<evidence type="ECO:0000313" key="2">
    <source>
        <dbReference type="Proteomes" id="UP001499854"/>
    </source>
</evidence>
<reference evidence="2" key="1">
    <citation type="journal article" date="2019" name="Int. J. Syst. Evol. Microbiol.">
        <title>The Global Catalogue of Microorganisms (GCM) 10K type strain sequencing project: providing services to taxonomists for standard genome sequencing and annotation.</title>
        <authorList>
            <consortium name="The Broad Institute Genomics Platform"/>
            <consortium name="The Broad Institute Genome Sequencing Center for Infectious Disease"/>
            <person name="Wu L."/>
            <person name="Ma J."/>
        </authorList>
    </citation>
    <scope>NUCLEOTIDE SEQUENCE [LARGE SCALE GENOMIC DNA]</scope>
    <source>
        <strain evidence="2">JCM 16013</strain>
    </source>
</reference>
<gene>
    <name evidence="1" type="ORF">GCM10009838_85100</name>
</gene>
<dbReference type="Proteomes" id="UP001499854">
    <property type="component" value="Unassembled WGS sequence"/>
</dbReference>
<name>A0ABP5ESA7_9ACTN</name>
<comment type="caution">
    <text evidence="1">The sequence shown here is derived from an EMBL/GenBank/DDBJ whole genome shotgun (WGS) entry which is preliminary data.</text>
</comment>
<accession>A0ABP5ESA7</accession>
<organism evidence="1 2">
    <name type="scientific">Catenulispora subtropica</name>
    <dbReference type="NCBI Taxonomy" id="450798"/>
    <lineage>
        <taxon>Bacteria</taxon>
        <taxon>Bacillati</taxon>
        <taxon>Actinomycetota</taxon>
        <taxon>Actinomycetes</taxon>
        <taxon>Catenulisporales</taxon>
        <taxon>Catenulisporaceae</taxon>
        <taxon>Catenulispora</taxon>
    </lineage>
</organism>
<dbReference type="RefSeq" id="WP_344662929.1">
    <property type="nucleotide sequence ID" value="NZ_BAAAQM010000088.1"/>
</dbReference>
<protein>
    <submittedName>
        <fullName evidence="1">Uncharacterized protein</fullName>
    </submittedName>
</protein>
<proteinExistence type="predicted"/>
<dbReference type="EMBL" id="BAAAQM010000088">
    <property type="protein sequence ID" value="GAA2005819.1"/>
    <property type="molecule type" value="Genomic_DNA"/>
</dbReference>
<evidence type="ECO:0000313" key="1">
    <source>
        <dbReference type="EMBL" id="GAA2005819.1"/>
    </source>
</evidence>
<keyword evidence="2" id="KW-1185">Reference proteome</keyword>
<sequence>MSTENLPEPAPGDDAVSAELIAASLRADTADLEVYARVLSTSLIETLPPGAVKLERKRSLADRAAGREGRVESVDVSLGEQRMTLRLEKHGPVGEICKEVRGIVLSRQKVGLDVWIETLSAAIAETARDNARARAILQRFVLGD</sequence>